<keyword evidence="6" id="KW-0805">Transcription regulation</keyword>
<feature type="domain" description="C2H2-type" evidence="10">
    <location>
        <begin position="349"/>
        <end position="376"/>
    </location>
</feature>
<gene>
    <name evidence="11" type="ORF">RN001_014410</name>
</gene>
<feature type="domain" description="C2H2-type" evidence="10">
    <location>
        <begin position="321"/>
        <end position="348"/>
    </location>
</feature>
<comment type="caution">
    <text evidence="11">The sequence shown here is derived from an EMBL/GenBank/DDBJ whole genome shotgun (WGS) entry which is preliminary data.</text>
</comment>
<keyword evidence="2" id="KW-0479">Metal-binding</keyword>
<dbReference type="FunFam" id="3.30.160.60:FF:000003">
    <property type="entry name" value="Zinc finger protein 3 homolog"/>
    <property type="match status" value="1"/>
</dbReference>
<dbReference type="SMART" id="SM00355">
    <property type="entry name" value="ZnF_C2H2"/>
    <property type="match status" value="12"/>
</dbReference>
<protein>
    <recommendedName>
        <fullName evidence="10">C2H2-type domain-containing protein</fullName>
    </recommendedName>
</protein>
<feature type="domain" description="C2H2-type" evidence="10">
    <location>
        <begin position="29"/>
        <end position="52"/>
    </location>
</feature>
<evidence type="ECO:0000256" key="1">
    <source>
        <dbReference type="ARBA" id="ARBA00004123"/>
    </source>
</evidence>
<dbReference type="AlphaFoldDB" id="A0AAN7NZJ3"/>
<dbReference type="FunFam" id="3.30.160.60:FF:002343">
    <property type="entry name" value="Zinc finger protein 33A"/>
    <property type="match status" value="1"/>
</dbReference>
<accession>A0AAN7NZJ3</accession>
<evidence type="ECO:0000256" key="8">
    <source>
        <dbReference type="ARBA" id="ARBA00023242"/>
    </source>
</evidence>
<proteinExistence type="predicted"/>
<dbReference type="FunFam" id="3.30.160.60:FF:000145">
    <property type="entry name" value="Zinc finger protein 574"/>
    <property type="match status" value="1"/>
</dbReference>
<keyword evidence="12" id="KW-1185">Reference proteome</keyword>
<feature type="domain" description="C2H2-type" evidence="10">
    <location>
        <begin position="1"/>
        <end position="27"/>
    </location>
</feature>
<keyword evidence="3" id="KW-0677">Repeat</keyword>
<keyword evidence="4 9" id="KW-0863">Zinc-finger</keyword>
<evidence type="ECO:0000256" key="6">
    <source>
        <dbReference type="ARBA" id="ARBA00023015"/>
    </source>
</evidence>
<evidence type="ECO:0000256" key="7">
    <source>
        <dbReference type="ARBA" id="ARBA00023163"/>
    </source>
</evidence>
<dbReference type="PROSITE" id="PS50157">
    <property type="entry name" value="ZINC_FINGER_C2H2_2"/>
    <property type="match status" value="11"/>
</dbReference>
<dbReference type="FunFam" id="3.30.160.60:FF:002388">
    <property type="entry name" value="Uncharacterized protein, isoform B"/>
    <property type="match status" value="1"/>
</dbReference>
<reference evidence="12" key="1">
    <citation type="submission" date="2023-01" db="EMBL/GenBank/DDBJ databases">
        <title>Key to firefly adult light organ development and bioluminescence: homeobox transcription factors regulate luciferase expression and transportation to peroxisome.</title>
        <authorList>
            <person name="Fu X."/>
        </authorList>
    </citation>
    <scope>NUCLEOTIDE SEQUENCE [LARGE SCALE GENOMIC DNA]</scope>
</reference>
<feature type="domain" description="C2H2-type" evidence="10">
    <location>
        <begin position="231"/>
        <end position="259"/>
    </location>
</feature>
<dbReference type="InterPro" id="IPR036236">
    <property type="entry name" value="Znf_C2H2_sf"/>
</dbReference>
<dbReference type="GO" id="GO:0005634">
    <property type="term" value="C:nucleus"/>
    <property type="evidence" value="ECO:0007669"/>
    <property type="project" value="UniProtKB-SubCell"/>
</dbReference>
<comment type="subcellular location">
    <subcellularLocation>
        <location evidence="1">Nucleus</location>
    </subcellularLocation>
</comment>
<evidence type="ECO:0000256" key="4">
    <source>
        <dbReference type="ARBA" id="ARBA00022771"/>
    </source>
</evidence>
<feature type="domain" description="C2H2-type" evidence="10">
    <location>
        <begin position="171"/>
        <end position="198"/>
    </location>
</feature>
<keyword evidence="8" id="KW-0539">Nucleus</keyword>
<dbReference type="GO" id="GO:0006355">
    <property type="term" value="P:regulation of DNA-templated transcription"/>
    <property type="evidence" value="ECO:0007669"/>
    <property type="project" value="UniProtKB-ARBA"/>
</dbReference>
<evidence type="ECO:0000256" key="5">
    <source>
        <dbReference type="ARBA" id="ARBA00022833"/>
    </source>
</evidence>
<feature type="domain" description="C2H2-type" evidence="10">
    <location>
        <begin position="57"/>
        <end position="84"/>
    </location>
</feature>
<dbReference type="Proteomes" id="UP001353858">
    <property type="component" value="Unassembled WGS sequence"/>
</dbReference>
<dbReference type="PANTHER" id="PTHR24379">
    <property type="entry name" value="KRAB AND ZINC FINGER DOMAIN-CONTAINING"/>
    <property type="match status" value="1"/>
</dbReference>
<evidence type="ECO:0000256" key="2">
    <source>
        <dbReference type="ARBA" id="ARBA00022723"/>
    </source>
</evidence>
<evidence type="ECO:0000313" key="12">
    <source>
        <dbReference type="Proteomes" id="UP001353858"/>
    </source>
</evidence>
<name>A0AAN7NZJ3_9COLE</name>
<feature type="domain" description="C2H2-type" evidence="10">
    <location>
        <begin position="85"/>
        <end position="112"/>
    </location>
</feature>
<feature type="domain" description="C2H2-type" evidence="10">
    <location>
        <begin position="264"/>
        <end position="291"/>
    </location>
</feature>
<evidence type="ECO:0000256" key="3">
    <source>
        <dbReference type="ARBA" id="ARBA00022737"/>
    </source>
</evidence>
<evidence type="ECO:0000256" key="9">
    <source>
        <dbReference type="PROSITE-ProRule" id="PRU00042"/>
    </source>
</evidence>
<dbReference type="SUPFAM" id="SSF57667">
    <property type="entry name" value="beta-beta-alpha zinc fingers"/>
    <property type="match status" value="7"/>
</dbReference>
<dbReference type="GO" id="GO:0008270">
    <property type="term" value="F:zinc ion binding"/>
    <property type="evidence" value="ECO:0007669"/>
    <property type="project" value="UniProtKB-KW"/>
</dbReference>
<feature type="domain" description="C2H2-type" evidence="10">
    <location>
        <begin position="377"/>
        <end position="400"/>
    </location>
</feature>
<dbReference type="FunFam" id="3.30.160.60:FF:003122">
    <property type="entry name" value="Meiotic central spindle, isoform B"/>
    <property type="match status" value="1"/>
</dbReference>
<dbReference type="PANTHER" id="PTHR24379:SF121">
    <property type="entry name" value="C2H2-TYPE DOMAIN-CONTAINING PROTEIN"/>
    <property type="match status" value="1"/>
</dbReference>
<dbReference type="Gene3D" id="3.30.160.60">
    <property type="entry name" value="Classic Zinc Finger"/>
    <property type="match status" value="9"/>
</dbReference>
<feature type="domain" description="C2H2-type" evidence="10">
    <location>
        <begin position="293"/>
        <end position="320"/>
    </location>
</feature>
<dbReference type="InterPro" id="IPR013087">
    <property type="entry name" value="Znf_C2H2_type"/>
</dbReference>
<dbReference type="PROSITE" id="PS00028">
    <property type="entry name" value="ZINC_FINGER_C2H2_1"/>
    <property type="match status" value="9"/>
</dbReference>
<evidence type="ECO:0000259" key="10">
    <source>
        <dbReference type="PROSITE" id="PS50157"/>
    </source>
</evidence>
<keyword evidence="5" id="KW-0862">Zinc</keyword>
<keyword evidence="7" id="KW-0804">Transcription</keyword>
<dbReference type="Pfam" id="PF00096">
    <property type="entry name" value="zf-C2H2"/>
    <property type="match status" value="6"/>
</dbReference>
<evidence type="ECO:0000313" key="11">
    <source>
        <dbReference type="EMBL" id="KAK4872381.1"/>
    </source>
</evidence>
<sequence>MCSDCGKQFKTKSELTHHNRSKCGTVKQYTCKVCDQKLMTAGSLHNHMLRHTVKCSNMCGFCGKMFLTRGQLKVHERTHTQEKAFVCNVCGKGFCHRQSLITHSTLHTGVKPYQCENCGNAFSCVGNTDNKEVEYEFMDAVVKEEPTSQNKNDETGTIEETKKSESETFESLCRYCGKTYTNMRWLFRHEKQHEGVHAKISDQFKCACCKMTFPTREECKEHKQRTHADLLSCQDCDKIFSNKDSLRSHCRLFHKGLPKKIYTYVCEKCGVQFRQKAFLNYHKKNNCGSGPIYECHVCGKGFHSIHTRWSHLRIHDPKKKFLCKYCGKSFRWKGQLKVHERSHTGEKPFKCLYCPKAFGYRESLITHSSLHTGIKPHLCQACGSRFSCIGNLIKHRTTHASTCGVWYSKNQ</sequence>
<dbReference type="EMBL" id="JARPUR010000007">
    <property type="protein sequence ID" value="KAK4872381.1"/>
    <property type="molecule type" value="Genomic_DNA"/>
</dbReference>
<organism evidence="11 12">
    <name type="scientific">Aquatica leii</name>
    <dbReference type="NCBI Taxonomy" id="1421715"/>
    <lineage>
        <taxon>Eukaryota</taxon>
        <taxon>Metazoa</taxon>
        <taxon>Ecdysozoa</taxon>
        <taxon>Arthropoda</taxon>
        <taxon>Hexapoda</taxon>
        <taxon>Insecta</taxon>
        <taxon>Pterygota</taxon>
        <taxon>Neoptera</taxon>
        <taxon>Endopterygota</taxon>
        <taxon>Coleoptera</taxon>
        <taxon>Polyphaga</taxon>
        <taxon>Elateriformia</taxon>
        <taxon>Elateroidea</taxon>
        <taxon>Lampyridae</taxon>
        <taxon>Luciolinae</taxon>
        <taxon>Aquatica</taxon>
    </lineage>
</organism>